<sequence>MGQGQLLPPPVPPPAARDKTRSPRADMWVGGWCPLLATRCPAAQGPELPLRPEGTGKVPVGPCSPAVYGGQLTTLLQVIQRIFYTVNRSWSGRITCAELRRSSFLQNVALLEEEADINQLTEFFSYEHFYVIYCKFWELDTDHDLLIDAQDLARHNDHGEYAAPGGGTLAPSPPGTPAWPPPRAPRTDAPYCPPVTSCSPALPGHSLQDTWGTGTQAEHVGSRADAGNTIGHMGTEQTRDTQ</sequence>
<dbReference type="Gene3D" id="1.10.238.10">
    <property type="entry name" value="EF-hand"/>
    <property type="match status" value="1"/>
</dbReference>
<feature type="region of interest" description="Disordered" evidence="2">
    <location>
        <begin position="158"/>
        <end position="242"/>
    </location>
</feature>
<dbReference type="Proteomes" id="UP000694728">
    <property type="component" value="Unplaced"/>
</dbReference>
<dbReference type="SUPFAM" id="SSF47473">
    <property type="entry name" value="EF-hand"/>
    <property type="match status" value="1"/>
</dbReference>
<dbReference type="PANTHER" id="PTHR14095">
    <property type="entry name" value="PHOSPHATASE 2A REGULATORY SUBUNIT-RELATED"/>
    <property type="match status" value="1"/>
</dbReference>
<evidence type="ECO:0000256" key="2">
    <source>
        <dbReference type="SAM" id="MobiDB-lite"/>
    </source>
</evidence>
<accession>A0A8D1L7M8</accession>
<dbReference type="PANTHER" id="PTHR14095:SF1">
    <property type="entry name" value="SERINE_THREONINE-PROTEIN PHOSPHATASE 2A REGULATORY SUBUNIT B'' SUBUNIT BETA"/>
    <property type="match status" value="1"/>
</dbReference>
<evidence type="ECO:0000313" key="5">
    <source>
        <dbReference type="Proteomes" id="UP000694728"/>
    </source>
</evidence>
<protein>
    <recommendedName>
        <fullName evidence="3">PP2A regulatory subunit B'' EF-hand domain-containing protein</fullName>
    </recommendedName>
</protein>
<feature type="compositionally biased region" description="Pro residues" evidence="2">
    <location>
        <begin position="171"/>
        <end position="184"/>
    </location>
</feature>
<dbReference type="InterPro" id="IPR041534">
    <property type="entry name" value="EF-hand_13"/>
</dbReference>
<dbReference type="InterPro" id="IPR011992">
    <property type="entry name" value="EF-hand-dom_pair"/>
</dbReference>
<name>A0A8D1L7M8_PIG</name>
<feature type="compositionally biased region" description="Polar residues" evidence="2">
    <location>
        <begin position="207"/>
        <end position="216"/>
    </location>
</feature>
<organism evidence="4 5">
    <name type="scientific">Sus scrofa</name>
    <name type="common">Pig</name>
    <dbReference type="NCBI Taxonomy" id="9823"/>
    <lineage>
        <taxon>Eukaryota</taxon>
        <taxon>Metazoa</taxon>
        <taxon>Chordata</taxon>
        <taxon>Craniata</taxon>
        <taxon>Vertebrata</taxon>
        <taxon>Euteleostomi</taxon>
        <taxon>Mammalia</taxon>
        <taxon>Eutheria</taxon>
        <taxon>Laurasiatheria</taxon>
        <taxon>Artiodactyla</taxon>
        <taxon>Suina</taxon>
        <taxon>Suidae</taxon>
        <taxon>Sus</taxon>
    </lineage>
</organism>
<dbReference type="AlphaFoldDB" id="A0A8D1L7M8"/>
<dbReference type="GO" id="GO:0046872">
    <property type="term" value="F:metal ion binding"/>
    <property type="evidence" value="ECO:0007669"/>
    <property type="project" value="UniProtKB-KW"/>
</dbReference>
<feature type="domain" description="PP2A regulatory subunit B'' EF-hand" evidence="3">
    <location>
        <begin position="77"/>
        <end position="114"/>
    </location>
</feature>
<dbReference type="Pfam" id="PF17958">
    <property type="entry name" value="EF-hand_13"/>
    <property type="match status" value="1"/>
</dbReference>
<keyword evidence="1" id="KW-0479">Metal-binding</keyword>
<dbReference type="Ensembl" id="ENSSSCT00045057867.1">
    <property type="protein sequence ID" value="ENSSSCP00045040450.1"/>
    <property type="gene ID" value="ENSSSCG00045033847.1"/>
</dbReference>
<dbReference type="Gene3D" id="1.10.238.220">
    <property type="match status" value="1"/>
</dbReference>
<evidence type="ECO:0000313" key="4">
    <source>
        <dbReference type="Ensembl" id="ENSSSCP00045040450.1"/>
    </source>
</evidence>
<proteinExistence type="predicted"/>
<evidence type="ECO:0000259" key="3">
    <source>
        <dbReference type="Pfam" id="PF17958"/>
    </source>
</evidence>
<feature type="region of interest" description="Disordered" evidence="2">
    <location>
        <begin position="1"/>
        <end position="23"/>
    </location>
</feature>
<reference evidence="4" key="1">
    <citation type="submission" date="2025-08" db="UniProtKB">
        <authorList>
            <consortium name="Ensembl"/>
        </authorList>
    </citation>
    <scope>IDENTIFICATION</scope>
</reference>
<evidence type="ECO:0000256" key="1">
    <source>
        <dbReference type="ARBA" id="ARBA00022723"/>
    </source>
</evidence>